<name>A0ABV0EP74_9ENTE</name>
<evidence type="ECO:0000259" key="2">
    <source>
        <dbReference type="Pfam" id="PF12695"/>
    </source>
</evidence>
<dbReference type="Pfam" id="PF12695">
    <property type="entry name" value="Abhydrolase_5"/>
    <property type="match status" value="1"/>
</dbReference>
<keyword evidence="4" id="KW-1185">Reference proteome</keyword>
<dbReference type="EMBL" id="JAFREL020000001">
    <property type="protein sequence ID" value="MEO1769284.1"/>
    <property type="molecule type" value="Genomic_DNA"/>
</dbReference>
<protein>
    <recommendedName>
        <fullName evidence="2">Alpha/beta hydrolase fold-5 domain-containing protein</fullName>
    </recommendedName>
</protein>
<comment type="caution">
    <text evidence="3">The sequence shown here is derived from an EMBL/GenBank/DDBJ whole genome shotgun (WGS) entry which is preliminary data.</text>
</comment>
<sequence length="239" mass="26197">MKKWKKILLIVLIGLVVVLTGGFVYLQTQTYSPTSSAQQVTNQAEDDSDWLYFPSEDETKPMIIFYPGALVDPGSYSPWAQKVAQAGYPVYIVKMPLDLAVLAPNRGDKVLAEQPDRKYVLGGHSLGGVMASRFAVEHQQDLAGVFFLASYPDEKGSLADVKVPVLSLTGENDKVLNQKAYQEAKEELPANADYQEIPGGNHAGFGSYGPQKGDGKSTIDDQNLQVSQQLISWLKEKVD</sequence>
<accession>A0ABV0EP74</accession>
<feature type="region of interest" description="Disordered" evidence="1">
    <location>
        <begin position="194"/>
        <end position="221"/>
    </location>
</feature>
<evidence type="ECO:0000256" key="1">
    <source>
        <dbReference type="SAM" id="MobiDB-lite"/>
    </source>
</evidence>
<dbReference type="Proteomes" id="UP000664357">
    <property type="component" value="Unassembled WGS sequence"/>
</dbReference>
<dbReference type="Gene3D" id="3.40.50.1820">
    <property type="entry name" value="alpha/beta hydrolase"/>
    <property type="match status" value="1"/>
</dbReference>
<evidence type="ECO:0000313" key="4">
    <source>
        <dbReference type="Proteomes" id="UP000664357"/>
    </source>
</evidence>
<dbReference type="SUPFAM" id="SSF53474">
    <property type="entry name" value="alpha/beta-Hydrolases"/>
    <property type="match status" value="1"/>
</dbReference>
<feature type="domain" description="Alpha/beta hydrolase fold-5" evidence="2">
    <location>
        <begin position="63"/>
        <end position="224"/>
    </location>
</feature>
<dbReference type="RefSeq" id="WP_207701381.1">
    <property type="nucleotide sequence ID" value="NZ_JAFREL020000001.1"/>
</dbReference>
<reference evidence="3 4" key="1">
    <citation type="submission" date="2024-02" db="EMBL/GenBank/DDBJ databases">
        <title>The Genome Sequence of Enterococcus sp. DIV0159.</title>
        <authorList>
            <person name="Earl A."/>
            <person name="Manson A."/>
            <person name="Gilmore M."/>
            <person name="Sanders J."/>
            <person name="Shea T."/>
            <person name="Howe W."/>
            <person name="Livny J."/>
            <person name="Cuomo C."/>
            <person name="Neafsey D."/>
            <person name="Birren B."/>
        </authorList>
    </citation>
    <scope>NUCLEOTIDE SEQUENCE [LARGE SCALE GENOMIC DNA]</scope>
    <source>
        <strain evidence="3 4">665A</strain>
    </source>
</reference>
<organism evidence="3 4">
    <name type="scientific">Candidatus Enterococcus ferrettii</name>
    <dbReference type="NCBI Taxonomy" id="2815324"/>
    <lineage>
        <taxon>Bacteria</taxon>
        <taxon>Bacillati</taxon>
        <taxon>Bacillota</taxon>
        <taxon>Bacilli</taxon>
        <taxon>Lactobacillales</taxon>
        <taxon>Enterococcaceae</taxon>
        <taxon>Enterococcus</taxon>
    </lineage>
</organism>
<dbReference type="InterPro" id="IPR029059">
    <property type="entry name" value="AB_hydrolase_5"/>
</dbReference>
<proteinExistence type="predicted"/>
<dbReference type="InterPro" id="IPR029058">
    <property type="entry name" value="AB_hydrolase_fold"/>
</dbReference>
<evidence type="ECO:0000313" key="3">
    <source>
        <dbReference type="EMBL" id="MEO1769284.1"/>
    </source>
</evidence>
<gene>
    <name evidence="3" type="ORF">JZO67_001235</name>
</gene>